<dbReference type="Proteomes" id="UP001159641">
    <property type="component" value="Unassembled WGS sequence"/>
</dbReference>
<dbReference type="InterPro" id="IPR013792">
    <property type="entry name" value="RNA3'P_cycl/enolpyr_Trfase_a/b"/>
</dbReference>
<dbReference type="InterPro" id="IPR000228">
    <property type="entry name" value="RNA3'_term_phos_cyc"/>
</dbReference>
<dbReference type="PANTHER" id="PTHR11096:SF1">
    <property type="entry name" value="RNA 3'-TERMINAL PHOSPHATE CYCLASE-LIKE PROTEIN"/>
    <property type="match status" value="1"/>
</dbReference>
<dbReference type="InterPro" id="IPR023797">
    <property type="entry name" value="RNA3'_phos_cyclase_dom"/>
</dbReference>
<dbReference type="FunFam" id="3.65.10.20:FF:000006">
    <property type="entry name" value="RNA terminal phosphate cyclase like 1"/>
    <property type="match status" value="1"/>
</dbReference>
<evidence type="ECO:0000313" key="3">
    <source>
        <dbReference type="Proteomes" id="UP001159641"/>
    </source>
</evidence>
<proteinExistence type="predicted"/>
<organism evidence="2 3">
    <name type="scientific">Eschrichtius robustus</name>
    <name type="common">California gray whale</name>
    <name type="synonym">Eschrichtius gibbosus</name>
    <dbReference type="NCBI Taxonomy" id="9764"/>
    <lineage>
        <taxon>Eukaryota</taxon>
        <taxon>Metazoa</taxon>
        <taxon>Chordata</taxon>
        <taxon>Craniata</taxon>
        <taxon>Vertebrata</taxon>
        <taxon>Euteleostomi</taxon>
        <taxon>Mammalia</taxon>
        <taxon>Eutheria</taxon>
        <taxon>Laurasiatheria</taxon>
        <taxon>Artiodactyla</taxon>
        <taxon>Whippomorpha</taxon>
        <taxon>Cetacea</taxon>
        <taxon>Mysticeti</taxon>
        <taxon>Eschrichtiidae</taxon>
        <taxon>Eschrichtius</taxon>
    </lineage>
</organism>
<dbReference type="GO" id="GO:0000479">
    <property type="term" value="P:endonucleolytic cleavage of tricistronic rRNA transcript (SSU-rRNA, 5.8S rRNA, LSU-rRNA)"/>
    <property type="evidence" value="ECO:0007669"/>
    <property type="project" value="TreeGrafter"/>
</dbReference>
<dbReference type="PANTHER" id="PTHR11096">
    <property type="entry name" value="RNA 3' TERMINAL PHOSPHATE CYCLASE"/>
    <property type="match status" value="1"/>
</dbReference>
<dbReference type="GO" id="GO:0005730">
    <property type="term" value="C:nucleolus"/>
    <property type="evidence" value="ECO:0007669"/>
    <property type="project" value="TreeGrafter"/>
</dbReference>
<dbReference type="InterPro" id="IPR020719">
    <property type="entry name" value="RNA3'_term_phos_cycl-like_CS"/>
</dbReference>
<dbReference type="InterPro" id="IPR037136">
    <property type="entry name" value="RNA3'_phos_cyclase_dom_sf"/>
</dbReference>
<comment type="caution">
    <text evidence="2">The sequence shown here is derived from an EMBL/GenBank/DDBJ whole genome shotgun (WGS) entry which is preliminary data.</text>
</comment>
<reference evidence="2 3" key="1">
    <citation type="submission" date="2022-11" db="EMBL/GenBank/DDBJ databases">
        <title>Whole genome sequence of Eschrichtius robustus ER-17-0199.</title>
        <authorList>
            <person name="Bruniche-Olsen A."/>
            <person name="Black A.N."/>
            <person name="Fields C.J."/>
            <person name="Walden K."/>
            <person name="Dewoody J.A."/>
        </authorList>
    </citation>
    <scope>NUCLEOTIDE SEQUENCE [LARGE SCALE GENOMIC DNA]</scope>
    <source>
        <strain evidence="2">ER-17-0199</strain>
        <tissue evidence="2">Blubber</tissue>
    </source>
</reference>
<dbReference type="GO" id="GO:0004521">
    <property type="term" value="F:RNA endonuclease activity"/>
    <property type="evidence" value="ECO:0007669"/>
    <property type="project" value="TreeGrafter"/>
</dbReference>
<dbReference type="SUPFAM" id="SSF55205">
    <property type="entry name" value="EPT/RTPC-like"/>
    <property type="match status" value="2"/>
</dbReference>
<feature type="domain" description="RNA 3'-terminal phosphate cyclase" evidence="1">
    <location>
        <begin position="307"/>
        <end position="360"/>
    </location>
</feature>
<evidence type="ECO:0000313" key="2">
    <source>
        <dbReference type="EMBL" id="KAJ8789034.1"/>
    </source>
</evidence>
<sequence length="391" mass="42447">MREGSRAATAAVAVSAIPAPVRSRLAPAARAVAEGVHMATQAHSLSYAGCNFLRQRLVLSTLSGRPVKIRKIRARDDNPGLRDFEASFIRLLDKITNGSRIEINQTGTTLYYQPGLLYGGSVEHDCSILRSIGYYLESLLCLAPFMKHPLRIVLRGVTNDQVDPSVSSEAIPRSVVTPNRVACLPRQMESDLGARTTSGVTLGLLADPQSQFDLILYDSRSPPAIESAPAGPRNISCSIGNKQEIAVLSQVAIDLNVTLSSVSNPQMNKEGVLIEEEITVTLGTVLSSTVDAVIALWGLCCFVQFEAVDVLKATALPLLKQFGIDSESFELKIVRRGMLPGGGGEVFFSCPVRKVLKPIQLTDPGKIKRIRGMAYPLHLLQISYFFLAFLR</sequence>
<dbReference type="PROSITE" id="PS01287">
    <property type="entry name" value="RTC"/>
    <property type="match status" value="1"/>
</dbReference>
<evidence type="ECO:0000259" key="1">
    <source>
        <dbReference type="Pfam" id="PF01137"/>
    </source>
</evidence>
<gene>
    <name evidence="2" type="ORF">J1605_022286</name>
</gene>
<dbReference type="Pfam" id="PF01137">
    <property type="entry name" value="RTC"/>
    <property type="match status" value="2"/>
</dbReference>
<feature type="domain" description="RNA 3'-terminal phosphate cyclase" evidence="1">
    <location>
        <begin position="47"/>
        <end position="167"/>
    </location>
</feature>
<accession>A0AB34HEK5</accession>
<protein>
    <recommendedName>
        <fullName evidence="1">RNA 3'-terminal phosphate cyclase domain-containing protein</fullName>
    </recommendedName>
</protein>
<dbReference type="EMBL" id="JAIQCJ010001547">
    <property type="protein sequence ID" value="KAJ8789034.1"/>
    <property type="molecule type" value="Genomic_DNA"/>
</dbReference>
<dbReference type="Gene3D" id="3.65.10.20">
    <property type="entry name" value="RNA 3'-terminal phosphate cyclase domain"/>
    <property type="match status" value="2"/>
</dbReference>
<dbReference type="AlphaFoldDB" id="A0AB34HEK5"/>
<name>A0AB34HEK5_ESCRO</name>
<keyword evidence="3" id="KW-1185">Reference proteome</keyword>